<organism evidence="2 3">
    <name type="scientific">Solanum verrucosum</name>
    <dbReference type="NCBI Taxonomy" id="315347"/>
    <lineage>
        <taxon>Eukaryota</taxon>
        <taxon>Viridiplantae</taxon>
        <taxon>Streptophyta</taxon>
        <taxon>Embryophyta</taxon>
        <taxon>Tracheophyta</taxon>
        <taxon>Spermatophyta</taxon>
        <taxon>Magnoliopsida</taxon>
        <taxon>eudicotyledons</taxon>
        <taxon>Gunneridae</taxon>
        <taxon>Pentapetalae</taxon>
        <taxon>asterids</taxon>
        <taxon>lamiids</taxon>
        <taxon>Solanales</taxon>
        <taxon>Solanaceae</taxon>
        <taxon>Solanoideae</taxon>
        <taxon>Solaneae</taxon>
        <taxon>Solanum</taxon>
    </lineage>
</organism>
<gene>
    <name evidence="2" type="ORF">MTR67_039902</name>
</gene>
<accession>A0AAF0ZP05</accession>
<feature type="domain" description="Integrase zinc-binding" evidence="1">
    <location>
        <begin position="79"/>
        <end position="130"/>
    </location>
</feature>
<evidence type="ECO:0000313" key="2">
    <source>
        <dbReference type="EMBL" id="WMV46517.1"/>
    </source>
</evidence>
<proteinExistence type="predicted"/>
<protein>
    <recommendedName>
        <fullName evidence="1">Integrase zinc-binding domain-containing protein</fullName>
    </recommendedName>
</protein>
<evidence type="ECO:0000259" key="1">
    <source>
        <dbReference type="Pfam" id="PF17921"/>
    </source>
</evidence>
<dbReference type="EMBL" id="CP133620">
    <property type="protein sequence ID" value="WMV46517.1"/>
    <property type="molecule type" value="Genomic_DNA"/>
</dbReference>
<evidence type="ECO:0000313" key="3">
    <source>
        <dbReference type="Proteomes" id="UP001234989"/>
    </source>
</evidence>
<name>A0AAF0ZP05_SOLVR</name>
<dbReference type="InterPro" id="IPR041588">
    <property type="entry name" value="Integrase_H2C2"/>
</dbReference>
<reference evidence="2" key="1">
    <citation type="submission" date="2023-08" db="EMBL/GenBank/DDBJ databases">
        <title>A de novo genome assembly of Solanum verrucosum Schlechtendal, a Mexican diploid species geographically isolated from the other diploid A-genome species in potato relatives.</title>
        <authorList>
            <person name="Hosaka K."/>
        </authorList>
    </citation>
    <scope>NUCLEOTIDE SEQUENCE</scope>
    <source>
        <tissue evidence="2">Young leaves</tissue>
    </source>
</reference>
<dbReference type="AlphaFoldDB" id="A0AAF0ZP05"/>
<dbReference type="Pfam" id="PF17921">
    <property type="entry name" value="Integrase_H2C2"/>
    <property type="match status" value="1"/>
</dbReference>
<dbReference type="Gene3D" id="1.10.340.70">
    <property type="match status" value="1"/>
</dbReference>
<keyword evidence="3" id="KW-1185">Reference proteome</keyword>
<dbReference type="Proteomes" id="UP001234989">
    <property type="component" value="Chromosome 9"/>
</dbReference>
<sequence>MYRFTRLGVRLIDSTKCGVIVHNSLESSLVADVKAKQGLDPTLIELKEAVLKKFVEAFSQGGDSELRYQGLLCVPNINDLREQILSEAHSSRYSLHPRATKMYRDLRKIYSWNGIKKDMVEFLARCPHCQ</sequence>